<evidence type="ECO:0000259" key="1">
    <source>
        <dbReference type="Pfam" id="PF00616"/>
    </source>
</evidence>
<feature type="domain" description="Ras-GAP" evidence="1">
    <location>
        <begin position="157"/>
        <end position="232"/>
    </location>
</feature>
<reference evidence="2" key="1">
    <citation type="submission" date="2015-11" db="EMBL/GenBank/DDBJ databases">
        <title>De novo transcriptome assembly of four potential Pierce s Disease insect vectors from Arizona vineyards.</title>
        <authorList>
            <person name="Tassone E.E."/>
        </authorList>
    </citation>
    <scope>NUCLEOTIDE SEQUENCE</scope>
</reference>
<dbReference type="Pfam" id="PF00616">
    <property type="entry name" value="RasGAP"/>
    <property type="match status" value="1"/>
</dbReference>
<dbReference type="SUPFAM" id="SSF48350">
    <property type="entry name" value="GTPase activation domain, GAP"/>
    <property type="match status" value="1"/>
</dbReference>
<proteinExistence type="predicted"/>
<dbReference type="Gene3D" id="1.10.506.10">
    <property type="entry name" value="GTPase Activation - p120gap, domain 1"/>
    <property type="match status" value="1"/>
</dbReference>
<organism evidence="2">
    <name type="scientific">Graphocephala atropunctata</name>
    <dbReference type="NCBI Taxonomy" id="36148"/>
    <lineage>
        <taxon>Eukaryota</taxon>
        <taxon>Metazoa</taxon>
        <taxon>Ecdysozoa</taxon>
        <taxon>Arthropoda</taxon>
        <taxon>Hexapoda</taxon>
        <taxon>Insecta</taxon>
        <taxon>Pterygota</taxon>
        <taxon>Neoptera</taxon>
        <taxon>Paraneoptera</taxon>
        <taxon>Hemiptera</taxon>
        <taxon>Auchenorrhyncha</taxon>
        <taxon>Membracoidea</taxon>
        <taxon>Cicadellidae</taxon>
        <taxon>Cicadellinae</taxon>
        <taxon>Cicadellini</taxon>
        <taxon>Graphocephala</taxon>
    </lineage>
</organism>
<evidence type="ECO:0000313" key="2">
    <source>
        <dbReference type="EMBL" id="JAT34927.1"/>
    </source>
</evidence>
<dbReference type="InterPro" id="IPR008936">
    <property type="entry name" value="Rho_GTPase_activation_prot"/>
</dbReference>
<gene>
    <name evidence="2" type="ORF">g.13561</name>
</gene>
<dbReference type="EMBL" id="GEBQ01005050">
    <property type="protein sequence ID" value="JAT34927.1"/>
    <property type="molecule type" value="Transcribed_RNA"/>
</dbReference>
<name>A0A1B6MG55_9HEMI</name>
<accession>A0A1B6MG55</accession>
<sequence>MDNSIILSDLIDLAGHLRQERLFVFSEQVNLQELNEKVVLTSSRLAQLAWIVFQQRVNLHRLVLSRPDCSPAMCCQRADSLESTQFVDAYKVLGYQETILYGEFLKGLRTSPDLLASCLVAGERMMPESMGQIIHSLISGLFGSCLLPEDKVIVLRLLKNLTELQLVPSDDPRRLLRQGTCTFARLYAGFHEGLFSAKLFLTATLHDPIMQLLMEDEQFLDIDPDKAAIRFSPFAQVEI</sequence>
<dbReference type="AlphaFoldDB" id="A0A1B6MG55"/>
<dbReference type="InterPro" id="IPR001936">
    <property type="entry name" value="RasGAP_dom"/>
</dbReference>
<protein>
    <recommendedName>
        <fullName evidence="1">Ras-GAP domain-containing protein</fullName>
    </recommendedName>
</protein>